<gene>
    <name evidence="1" type="ORF">ACCO45_010445</name>
</gene>
<dbReference type="EMBL" id="JBGNUJ010000010">
    <property type="protein sequence ID" value="KAL3954882.1"/>
    <property type="molecule type" value="Genomic_DNA"/>
</dbReference>
<keyword evidence="2" id="KW-1185">Reference proteome</keyword>
<reference evidence="1" key="1">
    <citation type="submission" date="2024-12" db="EMBL/GenBank/DDBJ databases">
        <title>Comparative genomics and development of molecular markers within Purpureocillium lilacinum and among Purpureocillium species.</title>
        <authorList>
            <person name="Yeh Z.-Y."/>
            <person name="Ni N.-T."/>
            <person name="Lo P.-H."/>
            <person name="Mushyakhwo K."/>
            <person name="Lin C.-F."/>
            <person name="Nai Y.-S."/>
        </authorList>
    </citation>
    <scope>NUCLEOTIDE SEQUENCE</scope>
    <source>
        <strain evidence="1">NCHU-NPUST-175</strain>
    </source>
</reference>
<name>A0ACC4DFH6_PURLI</name>
<evidence type="ECO:0000313" key="2">
    <source>
        <dbReference type="Proteomes" id="UP001638806"/>
    </source>
</evidence>
<dbReference type="Proteomes" id="UP001638806">
    <property type="component" value="Unassembled WGS sequence"/>
</dbReference>
<proteinExistence type="predicted"/>
<accession>A0ACC4DFH6</accession>
<protein>
    <submittedName>
        <fullName evidence="1">Uncharacterized protein</fullName>
    </submittedName>
</protein>
<comment type="caution">
    <text evidence="1">The sequence shown here is derived from an EMBL/GenBank/DDBJ whole genome shotgun (WGS) entry which is preliminary data.</text>
</comment>
<organism evidence="1 2">
    <name type="scientific">Purpureocillium lilacinum</name>
    <name type="common">Paecilomyces lilacinus</name>
    <dbReference type="NCBI Taxonomy" id="33203"/>
    <lineage>
        <taxon>Eukaryota</taxon>
        <taxon>Fungi</taxon>
        <taxon>Dikarya</taxon>
        <taxon>Ascomycota</taxon>
        <taxon>Pezizomycotina</taxon>
        <taxon>Sordariomycetes</taxon>
        <taxon>Hypocreomycetidae</taxon>
        <taxon>Hypocreales</taxon>
        <taxon>Ophiocordycipitaceae</taxon>
        <taxon>Purpureocillium</taxon>
    </lineage>
</organism>
<evidence type="ECO:0000313" key="1">
    <source>
        <dbReference type="EMBL" id="KAL3954882.1"/>
    </source>
</evidence>
<sequence length="84" mass="9097">MVAVNDFAAYYAVQLPFGGVAGSGYSRFAGEEGLRGMCNLKSVCEDRFGWLGQRSWNFTQGVVELGYGGPARKAKGLARLLKNM</sequence>